<evidence type="ECO:0000313" key="1">
    <source>
        <dbReference type="EMBL" id="MFC4232672.1"/>
    </source>
</evidence>
<name>A0ABV8Q0E7_9BACT</name>
<protein>
    <submittedName>
        <fullName evidence="1">DUF2256 domain-containing protein</fullName>
    </submittedName>
</protein>
<evidence type="ECO:0000313" key="2">
    <source>
        <dbReference type="Proteomes" id="UP001595906"/>
    </source>
</evidence>
<dbReference type="PANTHER" id="PTHR37463">
    <property type="entry name" value="GSL3115 PROTEIN"/>
    <property type="match status" value="1"/>
</dbReference>
<dbReference type="EMBL" id="JBHSDC010000024">
    <property type="protein sequence ID" value="MFC4232672.1"/>
    <property type="molecule type" value="Genomic_DNA"/>
</dbReference>
<organism evidence="1 2">
    <name type="scientific">Parasediminibacterium paludis</name>
    <dbReference type="NCBI Taxonomy" id="908966"/>
    <lineage>
        <taxon>Bacteria</taxon>
        <taxon>Pseudomonadati</taxon>
        <taxon>Bacteroidota</taxon>
        <taxon>Chitinophagia</taxon>
        <taxon>Chitinophagales</taxon>
        <taxon>Chitinophagaceae</taxon>
        <taxon>Parasediminibacterium</taxon>
    </lineage>
</organism>
<dbReference type="Proteomes" id="UP001595906">
    <property type="component" value="Unassembled WGS sequence"/>
</dbReference>
<dbReference type="Pfam" id="PF10013">
    <property type="entry name" value="DUF2256"/>
    <property type="match status" value="1"/>
</dbReference>
<keyword evidence="2" id="KW-1185">Reference proteome</keyword>
<gene>
    <name evidence="1" type="ORF">ACFOW1_12285</name>
</gene>
<dbReference type="PANTHER" id="PTHR37463:SF1">
    <property type="entry name" value="DUF2256 DOMAIN-CONTAINING PROTEIN"/>
    <property type="match status" value="1"/>
</dbReference>
<sequence length="56" mass="6673">MPKSNPNKSYLPTKLCLVCNRPFTWRKKWAKNWEEVKYCSDKCRNSKPQSPKGELK</sequence>
<comment type="caution">
    <text evidence="1">The sequence shown here is derived from an EMBL/GenBank/DDBJ whole genome shotgun (WGS) entry which is preliminary data.</text>
</comment>
<proteinExistence type="predicted"/>
<reference evidence="2" key="1">
    <citation type="journal article" date="2019" name="Int. J. Syst. Evol. Microbiol.">
        <title>The Global Catalogue of Microorganisms (GCM) 10K type strain sequencing project: providing services to taxonomists for standard genome sequencing and annotation.</title>
        <authorList>
            <consortium name="The Broad Institute Genomics Platform"/>
            <consortium name="The Broad Institute Genome Sequencing Center for Infectious Disease"/>
            <person name="Wu L."/>
            <person name="Ma J."/>
        </authorList>
    </citation>
    <scope>NUCLEOTIDE SEQUENCE [LARGE SCALE GENOMIC DNA]</scope>
    <source>
        <strain evidence="2">CECT 8010</strain>
    </source>
</reference>
<dbReference type="RefSeq" id="WP_379014622.1">
    <property type="nucleotide sequence ID" value="NZ_JBHSDC010000024.1"/>
</dbReference>
<dbReference type="InterPro" id="IPR017136">
    <property type="entry name" value="UCP037205"/>
</dbReference>
<accession>A0ABV8Q0E7</accession>
<dbReference type="PIRSF" id="PIRSF037205">
    <property type="entry name" value="UCP037205"/>
    <property type="match status" value="1"/>
</dbReference>